<proteinExistence type="predicted"/>
<dbReference type="Proteomes" id="UP000298030">
    <property type="component" value="Unassembled WGS sequence"/>
</dbReference>
<feature type="region of interest" description="Disordered" evidence="1">
    <location>
        <begin position="1"/>
        <end position="31"/>
    </location>
</feature>
<sequence>MENSLSGLVDSESESGSSHESEKLSPTSRDTLSDPELYELLEKGHVDAATQVLISEDILPTIFPHLHGVLEATGRWKAEFASLAVVNHVFFNTSSKVLWYMVDNLSPIFNHLPWFKQGVYQAVQTRGSGD</sequence>
<keyword evidence="3" id="KW-1185">Reference proteome</keyword>
<dbReference type="EMBL" id="QPFP01000014">
    <property type="protein sequence ID" value="TEB32871.1"/>
    <property type="molecule type" value="Genomic_DNA"/>
</dbReference>
<evidence type="ECO:0000313" key="3">
    <source>
        <dbReference type="Proteomes" id="UP000298030"/>
    </source>
</evidence>
<reference evidence="2 3" key="1">
    <citation type="journal article" date="2019" name="Nat. Ecol. Evol.">
        <title>Megaphylogeny resolves global patterns of mushroom evolution.</title>
        <authorList>
            <person name="Varga T."/>
            <person name="Krizsan K."/>
            <person name="Foldi C."/>
            <person name="Dima B."/>
            <person name="Sanchez-Garcia M."/>
            <person name="Sanchez-Ramirez S."/>
            <person name="Szollosi G.J."/>
            <person name="Szarkandi J.G."/>
            <person name="Papp V."/>
            <person name="Albert L."/>
            <person name="Andreopoulos W."/>
            <person name="Angelini C."/>
            <person name="Antonin V."/>
            <person name="Barry K.W."/>
            <person name="Bougher N.L."/>
            <person name="Buchanan P."/>
            <person name="Buyck B."/>
            <person name="Bense V."/>
            <person name="Catcheside P."/>
            <person name="Chovatia M."/>
            <person name="Cooper J."/>
            <person name="Damon W."/>
            <person name="Desjardin D."/>
            <person name="Finy P."/>
            <person name="Geml J."/>
            <person name="Haridas S."/>
            <person name="Hughes K."/>
            <person name="Justo A."/>
            <person name="Karasinski D."/>
            <person name="Kautmanova I."/>
            <person name="Kiss B."/>
            <person name="Kocsube S."/>
            <person name="Kotiranta H."/>
            <person name="LaButti K.M."/>
            <person name="Lechner B.E."/>
            <person name="Liimatainen K."/>
            <person name="Lipzen A."/>
            <person name="Lukacs Z."/>
            <person name="Mihaltcheva S."/>
            <person name="Morgado L.N."/>
            <person name="Niskanen T."/>
            <person name="Noordeloos M.E."/>
            <person name="Ohm R.A."/>
            <person name="Ortiz-Santana B."/>
            <person name="Ovrebo C."/>
            <person name="Racz N."/>
            <person name="Riley R."/>
            <person name="Savchenko A."/>
            <person name="Shiryaev A."/>
            <person name="Soop K."/>
            <person name="Spirin V."/>
            <person name="Szebenyi C."/>
            <person name="Tomsovsky M."/>
            <person name="Tulloss R.E."/>
            <person name="Uehling J."/>
            <person name="Grigoriev I.V."/>
            <person name="Vagvolgyi C."/>
            <person name="Papp T."/>
            <person name="Martin F.M."/>
            <person name="Miettinen O."/>
            <person name="Hibbett D.S."/>
            <person name="Nagy L.G."/>
        </authorList>
    </citation>
    <scope>NUCLEOTIDE SEQUENCE [LARGE SCALE GENOMIC DNA]</scope>
    <source>
        <strain evidence="2 3">FP101781</strain>
    </source>
</reference>
<dbReference type="AlphaFoldDB" id="A0A4Y7TFU0"/>
<protein>
    <submittedName>
        <fullName evidence="2">Uncharacterized protein</fullName>
    </submittedName>
</protein>
<evidence type="ECO:0000256" key="1">
    <source>
        <dbReference type="SAM" id="MobiDB-lite"/>
    </source>
</evidence>
<comment type="caution">
    <text evidence="2">The sequence shown here is derived from an EMBL/GenBank/DDBJ whole genome shotgun (WGS) entry which is preliminary data.</text>
</comment>
<feature type="compositionally biased region" description="Low complexity" evidence="1">
    <location>
        <begin position="1"/>
        <end position="16"/>
    </location>
</feature>
<name>A0A4Y7TFU0_COPMI</name>
<evidence type="ECO:0000313" key="2">
    <source>
        <dbReference type="EMBL" id="TEB32871.1"/>
    </source>
</evidence>
<accession>A0A4Y7TFU0</accession>
<organism evidence="2 3">
    <name type="scientific">Coprinellus micaceus</name>
    <name type="common">Glistening ink-cap mushroom</name>
    <name type="synonym">Coprinus micaceus</name>
    <dbReference type="NCBI Taxonomy" id="71717"/>
    <lineage>
        <taxon>Eukaryota</taxon>
        <taxon>Fungi</taxon>
        <taxon>Dikarya</taxon>
        <taxon>Basidiomycota</taxon>
        <taxon>Agaricomycotina</taxon>
        <taxon>Agaricomycetes</taxon>
        <taxon>Agaricomycetidae</taxon>
        <taxon>Agaricales</taxon>
        <taxon>Agaricineae</taxon>
        <taxon>Psathyrellaceae</taxon>
        <taxon>Coprinellus</taxon>
    </lineage>
</organism>
<gene>
    <name evidence="2" type="ORF">FA13DRAFT_1708841</name>
</gene>